<keyword evidence="5" id="KW-0675">Receptor</keyword>
<name>A0ABR2J1Z1_9EUKA</name>
<dbReference type="EC" id="2.7.12.2" evidence="7"/>
<evidence type="ECO:0000259" key="12">
    <source>
        <dbReference type="PROSITE" id="PS50011"/>
    </source>
</evidence>
<comment type="catalytic activity">
    <reaction evidence="9">
        <text>L-threonyl-[protein] + ATP = O-phospho-L-threonyl-[protein] + ADP + H(+)</text>
        <dbReference type="Rhea" id="RHEA:46608"/>
        <dbReference type="Rhea" id="RHEA-COMP:11060"/>
        <dbReference type="Rhea" id="RHEA-COMP:11605"/>
        <dbReference type="ChEBI" id="CHEBI:15378"/>
        <dbReference type="ChEBI" id="CHEBI:30013"/>
        <dbReference type="ChEBI" id="CHEBI:30616"/>
        <dbReference type="ChEBI" id="CHEBI:61977"/>
        <dbReference type="ChEBI" id="CHEBI:456216"/>
        <dbReference type="EC" id="2.7.12.2"/>
    </reaction>
</comment>
<dbReference type="Gene3D" id="2.60.120.260">
    <property type="entry name" value="Galactose-binding domain-like"/>
    <property type="match status" value="1"/>
</dbReference>
<keyword evidence="2 11" id="KW-0547">Nucleotide-binding</keyword>
<evidence type="ECO:0000256" key="9">
    <source>
        <dbReference type="ARBA" id="ARBA00049299"/>
    </source>
</evidence>
<evidence type="ECO:0000256" key="1">
    <source>
        <dbReference type="ARBA" id="ARBA00022679"/>
    </source>
</evidence>
<evidence type="ECO:0000256" key="11">
    <source>
        <dbReference type="PROSITE-ProRule" id="PRU10141"/>
    </source>
</evidence>
<evidence type="ECO:0000313" key="13">
    <source>
        <dbReference type="EMBL" id="KAK8871776.1"/>
    </source>
</evidence>
<dbReference type="PROSITE" id="PS50011">
    <property type="entry name" value="PROTEIN_KINASE_DOM"/>
    <property type="match status" value="1"/>
</dbReference>
<dbReference type="SMART" id="SM00220">
    <property type="entry name" value="S_TKc"/>
    <property type="match status" value="1"/>
</dbReference>
<comment type="catalytic activity">
    <reaction evidence="10">
        <text>L-tyrosyl-[protein] + ATP = O-phospho-L-tyrosyl-[protein] + ADP + H(+)</text>
        <dbReference type="Rhea" id="RHEA:10596"/>
        <dbReference type="Rhea" id="RHEA-COMP:10136"/>
        <dbReference type="Rhea" id="RHEA-COMP:20101"/>
        <dbReference type="ChEBI" id="CHEBI:15378"/>
        <dbReference type="ChEBI" id="CHEBI:30616"/>
        <dbReference type="ChEBI" id="CHEBI:46858"/>
        <dbReference type="ChEBI" id="CHEBI:61978"/>
        <dbReference type="ChEBI" id="CHEBI:456216"/>
        <dbReference type="EC" id="2.7.12.2"/>
    </reaction>
</comment>
<evidence type="ECO:0000256" key="2">
    <source>
        <dbReference type="ARBA" id="ARBA00022741"/>
    </source>
</evidence>
<evidence type="ECO:0000256" key="7">
    <source>
        <dbReference type="ARBA" id="ARBA00038999"/>
    </source>
</evidence>
<dbReference type="PROSITE" id="PS00107">
    <property type="entry name" value="PROTEIN_KINASE_ATP"/>
    <property type="match status" value="1"/>
</dbReference>
<accession>A0ABR2J1Z1</accession>
<keyword evidence="1" id="KW-0808">Transferase</keyword>
<sequence length="576" mass="66847">MIANLSSLQFDLDKFKKIKRLGSGQFGSVYLVENIDDGRLYALKEMEIGGENPETYLNREINIMVRLNHPSIVKFYGYVIKEEEDQVFILMQYAQKGNLSNILKDIQHGDTVPGYDNTVKQKILIGVARGMMHMCKNKLLHRDIKPANIMLDGNFNPLIGDFGLSRKAEADGLNEYTQQVGSPIYMAPEVLDGNNYSEGSDVFSFGIMMYEIITNKSPYWNLKKKEMDTYQAFCNAIINKGERPAFPVDLDITKEMKELIQNCWKKNAPDRPTFEEIFYKLAYDSAEPMSFQNLFEEENHKYYLKEVRQEEIISYVQELIDRENTEQYSIKQSIALLKEQVSSIKQESEIAFDQIRTEINSIKNEVLSSLQISTQASNKPIQPIQLAMKTFEYKDGSHFNGILKYLSRLTGSNIHDNKKIRITTNSMHNDDHHYFFKNKNYYHPKNIVDFDLDNEYKSSDAGSAIICFDFKDMFVQLSNYAIQTTINEKSTAHLKNWVIEVSNDGTTWFEIDRRRNDESLKGPAKLNVFNIQNPNDQFYRYIRLRQIGTSHYISDNCNIFSVCKMDFFGKIKVPQQ</sequence>
<dbReference type="EMBL" id="JAPFFF010000013">
    <property type="protein sequence ID" value="KAK8871776.1"/>
    <property type="molecule type" value="Genomic_DNA"/>
</dbReference>
<dbReference type="PROSITE" id="PS00108">
    <property type="entry name" value="PROTEIN_KINASE_ST"/>
    <property type="match status" value="1"/>
</dbReference>
<dbReference type="InterPro" id="IPR008271">
    <property type="entry name" value="Ser/Thr_kinase_AS"/>
</dbReference>
<evidence type="ECO:0000256" key="6">
    <source>
        <dbReference type="ARBA" id="ARBA00038035"/>
    </source>
</evidence>
<comment type="caution">
    <text evidence="13">The sequence shown here is derived from an EMBL/GenBank/DDBJ whole genome shotgun (WGS) entry which is preliminary data.</text>
</comment>
<dbReference type="SUPFAM" id="SSF49785">
    <property type="entry name" value="Galactose-binding domain-like"/>
    <property type="match status" value="1"/>
</dbReference>
<dbReference type="Gene3D" id="1.10.510.10">
    <property type="entry name" value="Transferase(Phosphotransferase) domain 1"/>
    <property type="match status" value="1"/>
</dbReference>
<dbReference type="PANTHER" id="PTHR48013:SF9">
    <property type="entry name" value="DUAL SPECIFICITY MITOGEN-ACTIVATED PROTEIN KINASE KINASE 5"/>
    <property type="match status" value="1"/>
</dbReference>
<comment type="similarity">
    <text evidence="6">Belongs to the protein kinase superfamily. STE Ser/Thr protein kinase family. MAP kinase kinase subfamily.</text>
</comment>
<keyword evidence="4 11" id="KW-0067">ATP-binding</keyword>
<protein>
    <recommendedName>
        <fullName evidence="7">mitogen-activated protein kinase kinase</fullName>
        <ecNumber evidence="7">2.7.12.2</ecNumber>
    </recommendedName>
</protein>
<evidence type="ECO:0000256" key="5">
    <source>
        <dbReference type="ARBA" id="ARBA00023170"/>
    </source>
</evidence>
<feature type="domain" description="Protein kinase" evidence="12">
    <location>
        <begin position="15"/>
        <end position="303"/>
    </location>
</feature>
<keyword evidence="14" id="KW-1185">Reference proteome</keyword>
<keyword evidence="3" id="KW-0418">Kinase</keyword>
<dbReference type="InterPro" id="IPR017441">
    <property type="entry name" value="Protein_kinase_ATP_BS"/>
</dbReference>
<feature type="binding site" evidence="11">
    <location>
        <position position="44"/>
    </location>
    <ligand>
        <name>ATP</name>
        <dbReference type="ChEBI" id="CHEBI:30616"/>
    </ligand>
</feature>
<evidence type="ECO:0000256" key="3">
    <source>
        <dbReference type="ARBA" id="ARBA00022777"/>
    </source>
</evidence>
<evidence type="ECO:0000313" key="14">
    <source>
        <dbReference type="Proteomes" id="UP001470230"/>
    </source>
</evidence>
<evidence type="ECO:0000256" key="10">
    <source>
        <dbReference type="ARBA" id="ARBA00051693"/>
    </source>
</evidence>
<gene>
    <name evidence="13" type="ORF">M9Y10_007517</name>
</gene>
<evidence type="ECO:0000256" key="4">
    <source>
        <dbReference type="ARBA" id="ARBA00022840"/>
    </source>
</evidence>
<proteinExistence type="inferred from homology"/>
<dbReference type="Pfam" id="PF00069">
    <property type="entry name" value="Pkinase"/>
    <property type="match status" value="1"/>
</dbReference>
<dbReference type="PANTHER" id="PTHR48013">
    <property type="entry name" value="DUAL SPECIFICITY MITOGEN-ACTIVATED PROTEIN KINASE KINASE 5-RELATED"/>
    <property type="match status" value="1"/>
</dbReference>
<dbReference type="SUPFAM" id="SSF56112">
    <property type="entry name" value="Protein kinase-like (PK-like)"/>
    <property type="match status" value="1"/>
</dbReference>
<dbReference type="InterPro" id="IPR011009">
    <property type="entry name" value="Kinase-like_dom_sf"/>
</dbReference>
<dbReference type="Proteomes" id="UP001470230">
    <property type="component" value="Unassembled WGS sequence"/>
</dbReference>
<dbReference type="InterPro" id="IPR000719">
    <property type="entry name" value="Prot_kinase_dom"/>
</dbReference>
<comment type="catalytic activity">
    <reaction evidence="8">
        <text>L-seryl-[protein] + ATP = O-phospho-L-seryl-[protein] + ADP + H(+)</text>
        <dbReference type="Rhea" id="RHEA:17989"/>
        <dbReference type="Rhea" id="RHEA-COMP:9863"/>
        <dbReference type="Rhea" id="RHEA-COMP:11604"/>
        <dbReference type="ChEBI" id="CHEBI:15378"/>
        <dbReference type="ChEBI" id="CHEBI:29999"/>
        <dbReference type="ChEBI" id="CHEBI:30616"/>
        <dbReference type="ChEBI" id="CHEBI:83421"/>
        <dbReference type="ChEBI" id="CHEBI:456216"/>
        <dbReference type="EC" id="2.7.12.2"/>
    </reaction>
</comment>
<reference evidence="13 14" key="1">
    <citation type="submission" date="2024-04" db="EMBL/GenBank/DDBJ databases">
        <title>Tritrichomonas musculus Genome.</title>
        <authorList>
            <person name="Alves-Ferreira E."/>
            <person name="Grigg M."/>
            <person name="Lorenzi H."/>
            <person name="Galac M."/>
        </authorList>
    </citation>
    <scope>NUCLEOTIDE SEQUENCE [LARGE SCALE GENOMIC DNA]</scope>
    <source>
        <strain evidence="13 14">EAF2021</strain>
    </source>
</reference>
<organism evidence="13 14">
    <name type="scientific">Tritrichomonas musculus</name>
    <dbReference type="NCBI Taxonomy" id="1915356"/>
    <lineage>
        <taxon>Eukaryota</taxon>
        <taxon>Metamonada</taxon>
        <taxon>Parabasalia</taxon>
        <taxon>Tritrichomonadida</taxon>
        <taxon>Tritrichomonadidae</taxon>
        <taxon>Tritrichomonas</taxon>
    </lineage>
</organism>
<evidence type="ECO:0000256" key="8">
    <source>
        <dbReference type="ARBA" id="ARBA00049014"/>
    </source>
</evidence>
<dbReference type="InterPro" id="IPR008979">
    <property type="entry name" value="Galactose-bd-like_sf"/>
</dbReference>